<proteinExistence type="predicted"/>
<reference evidence="1 2" key="1">
    <citation type="submission" date="2014-12" db="EMBL/GenBank/DDBJ databases">
        <authorList>
            <person name="Neuveglise Cecile"/>
        </authorList>
    </citation>
    <scope>NUCLEOTIDE SEQUENCE [LARGE SCALE GENOMIC DNA]</scope>
    <source>
        <strain evidence="1 2">CBS 12615</strain>
    </source>
</reference>
<gene>
    <name evidence="1" type="ORF">LALA0_S04e03664g</name>
</gene>
<dbReference type="Pfam" id="PF12239">
    <property type="entry name" value="DUF3605"/>
    <property type="match status" value="1"/>
</dbReference>
<dbReference type="GeneID" id="34685363"/>
<name>A0A0C7MWE6_9SACH</name>
<evidence type="ECO:0000313" key="1">
    <source>
        <dbReference type="EMBL" id="CEP61920.1"/>
    </source>
</evidence>
<sequence length="184" mass="20996">MLSWPEITDLVRSGELQLLLRSPAVTASYHRYKQALADRNTTVADVVVHEKLHWTSETLAQCAHQWPTPELQLQAMLSDQQLFALRTNDFPYDFPDHVHHLVLWSKVQIPLYEGDSRKKVPTVEAKLQQFLNTNLARYGIADFAWFINYPSLQSVKAVSHIHVLISTRGSEKIAHILADGFSPI</sequence>
<accession>A0A0C7MWE6</accession>
<keyword evidence="2" id="KW-1185">Reference proteome</keyword>
<protein>
    <submittedName>
        <fullName evidence="1">LALA0S04e03664g1_1</fullName>
    </submittedName>
</protein>
<dbReference type="AlphaFoldDB" id="A0A0C7MWE6"/>
<evidence type="ECO:0000313" key="2">
    <source>
        <dbReference type="Proteomes" id="UP000054304"/>
    </source>
</evidence>
<dbReference type="PANTHER" id="PTHR35020">
    <property type="entry name" value="N-ACETYLGLUCOSAMINE-INDUCED PROTEIN 1"/>
    <property type="match status" value="1"/>
</dbReference>
<dbReference type="GO" id="GO:0006044">
    <property type="term" value="P:N-acetylglucosamine metabolic process"/>
    <property type="evidence" value="ECO:0007669"/>
    <property type="project" value="TreeGrafter"/>
</dbReference>
<dbReference type="PANTHER" id="PTHR35020:SF2">
    <property type="entry name" value="N-ACETYLGLUCOSAMINE-INDUCED PROTEIN 1"/>
    <property type="match status" value="1"/>
</dbReference>
<dbReference type="HOGENOM" id="CLU_075862_2_1_1"/>
<dbReference type="InterPro" id="IPR022036">
    <property type="entry name" value="DUF3605"/>
</dbReference>
<dbReference type="EMBL" id="LN736363">
    <property type="protein sequence ID" value="CEP61920.1"/>
    <property type="molecule type" value="Genomic_DNA"/>
</dbReference>
<dbReference type="Proteomes" id="UP000054304">
    <property type="component" value="Unassembled WGS sequence"/>
</dbReference>
<dbReference type="RefSeq" id="XP_022628152.1">
    <property type="nucleotide sequence ID" value="XM_022772714.1"/>
</dbReference>
<dbReference type="OrthoDB" id="10053431at2759"/>
<organism evidence="1 2">
    <name type="scientific">Lachancea lanzarotensis</name>
    <dbReference type="NCBI Taxonomy" id="1245769"/>
    <lineage>
        <taxon>Eukaryota</taxon>
        <taxon>Fungi</taxon>
        <taxon>Dikarya</taxon>
        <taxon>Ascomycota</taxon>
        <taxon>Saccharomycotina</taxon>
        <taxon>Saccharomycetes</taxon>
        <taxon>Saccharomycetales</taxon>
        <taxon>Saccharomycetaceae</taxon>
        <taxon>Lachancea</taxon>
    </lineage>
</organism>
<dbReference type="GO" id="GO:0005737">
    <property type="term" value="C:cytoplasm"/>
    <property type="evidence" value="ECO:0007669"/>
    <property type="project" value="TreeGrafter"/>
</dbReference>